<protein>
    <submittedName>
        <fullName evidence="1">ISH9-type transposase</fullName>
    </submittedName>
</protein>
<name>M0EF27_9EURY</name>
<accession>M0EF27</accession>
<dbReference type="Proteomes" id="UP000011586">
    <property type="component" value="Unassembled WGS sequence"/>
</dbReference>
<keyword evidence="2" id="KW-1185">Reference proteome</keyword>
<comment type="caution">
    <text evidence="1">The sequence shown here is derived from an EMBL/GenBank/DDBJ whole genome shotgun (WGS) entry which is preliminary data.</text>
</comment>
<dbReference type="EMBL" id="AOJK01000021">
    <property type="protein sequence ID" value="ELZ46370.1"/>
    <property type="molecule type" value="Genomic_DNA"/>
</dbReference>
<dbReference type="AlphaFoldDB" id="M0EF27"/>
<sequence length="69" mass="7950">MKLTNVESFAVLDVHITAWWKHNPKTGPQVARQNADDPQSVAADNRFQDWHTEYEIATHDVECLIHYCG</sequence>
<reference evidence="1 2" key="1">
    <citation type="journal article" date="2014" name="PLoS Genet.">
        <title>Phylogenetically driven sequencing of extremely halophilic archaea reveals strategies for static and dynamic osmo-response.</title>
        <authorList>
            <person name="Becker E.A."/>
            <person name="Seitzer P.M."/>
            <person name="Tritt A."/>
            <person name="Larsen D."/>
            <person name="Krusor M."/>
            <person name="Yao A.I."/>
            <person name="Wu D."/>
            <person name="Madern D."/>
            <person name="Eisen J.A."/>
            <person name="Darling A.E."/>
            <person name="Facciotti M.T."/>
        </authorList>
    </citation>
    <scope>NUCLEOTIDE SEQUENCE [LARGE SCALE GENOMIC DNA]</scope>
    <source>
        <strain evidence="1 2">DSM 19288</strain>
    </source>
</reference>
<evidence type="ECO:0000313" key="1">
    <source>
        <dbReference type="EMBL" id="ELZ46370.1"/>
    </source>
</evidence>
<proteinExistence type="predicted"/>
<evidence type="ECO:0000313" key="2">
    <source>
        <dbReference type="Proteomes" id="UP000011586"/>
    </source>
</evidence>
<organism evidence="1 2">
    <name type="scientific">Halorubrum californiense DSM 19288</name>
    <dbReference type="NCBI Taxonomy" id="1227465"/>
    <lineage>
        <taxon>Archaea</taxon>
        <taxon>Methanobacteriati</taxon>
        <taxon>Methanobacteriota</taxon>
        <taxon>Stenosarchaea group</taxon>
        <taxon>Halobacteria</taxon>
        <taxon>Halobacteriales</taxon>
        <taxon>Haloferacaceae</taxon>
        <taxon>Halorubrum</taxon>
    </lineage>
</organism>
<gene>
    <name evidence="1" type="ORF">C463_04139</name>
</gene>
<dbReference type="PATRIC" id="fig|1227465.4.peg.822"/>